<dbReference type="Gene3D" id="1.20.120.450">
    <property type="entry name" value="dinb family like domain"/>
    <property type="match status" value="1"/>
</dbReference>
<dbReference type="Proteomes" id="UP000466586">
    <property type="component" value="Unassembled WGS sequence"/>
</dbReference>
<evidence type="ECO:0000313" key="3">
    <source>
        <dbReference type="Proteomes" id="UP000466586"/>
    </source>
</evidence>
<dbReference type="SUPFAM" id="SSF109854">
    <property type="entry name" value="DinB/YfiT-like putative metalloenzymes"/>
    <property type="match status" value="1"/>
</dbReference>
<name>A0A7K1YC58_9SPHI</name>
<comment type="caution">
    <text evidence="2">The sequence shown here is derived from an EMBL/GenBank/DDBJ whole genome shotgun (WGS) entry which is preliminary data.</text>
</comment>
<keyword evidence="3" id="KW-1185">Reference proteome</keyword>
<reference evidence="2 3" key="1">
    <citation type="submission" date="2019-11" db="EMBL/GenBank/DDBJ databases">
        <title>Pedobacter sp. HMF7647 Genome sequencing and assembly.</title>
        <authorList>
            <person name="Kang H."/>
            <person name="Kim H."/>
            <person name="Joh K."/>
        </authorList>
    </citation>
    <scope>NUCLEOTIDE SEQUENCE [LARGE SCALE GENOMIC DNA]</scope>
    <source>
        <strain evidence="2 3">HMF7647</strain>
    </source>
</reference>
<dbReference type="Pfam" id="PF12867">
    <property type="entry name" value="DinB_2"/>
    <property type="match status" value="1"/>
</dbReference>
<proteinExistence type="predicted"/>
<sequence>MNIGKIAAGIVETSDDFLNFLKKISDEDFQKTPADGVWSYSEVYSHIFDLNLMSLMPIERCIRSHKTVTGTTKLAARLVFLFGRFPPVKLKAPENLGAEIKKMSKEEASNLVIDFKHKLEAVVPLIKKAPANQRVQHPRLGPLTAVQWLRFIEIHTKHHYKQLLRIQKMLAGQPD</sequence>
<feature type="domain" description="DinB-like" evidence="1">
    <location>
        <begin position="12"/>
        <end position="163"/>
    </location>
</feature>
<dbReference type="InterPro" id="IPR024775">
    <property type="entry name" value="DinB-like"/>
</dbReference>
<dbReference type="AlphaFoldDB" id="A0A7K1YC58"/>
<organism evidence="2 3">
    <name type="scientific">Hufsiella arboris</name>
    <dbReference type="NCBI Taxonomy" id="2695275"/>
    <lineage>
        <taxon>Bacteria</taxon>
        <taxon>Pseudomonadati</taxon>
        <taxon>Bacteroidota</taxon>
        <taxon>Sphingobacteriia</taxon>
        <taxon>Sphingobacteriales</taxon>
        <taxon>Sphingobacteriaceae</taxon>
        <taxon>Hufsiella</taxon>
    </lineage>
</organism>
<accession>A0A7K1YC58</accession>
<protein>
    <recommendedName>
        <fullName evidence="1">DinB-like domain-containing protein</fullName>
    </recommendedName>
</protein>
<evidence type="ECO:0000259" key="1">
    <source>
        <dbReference type="Pfam" id="PF12867"/>
    </source>
</evidence>
<evidence type="ECO:0000313" key="2">
    <source>
        <dbReference type="EMBL" id="MXV51679.1"/>
    </source>
</evidence>
<gene>
    <name evidence="2" type="ORF">GS399_11910</name>
</gene>
<dbReference type="EMBL" id="WVHT01000005">
    <property type="protein sequence ID" value="MXV51679.1"/>
    <property type="molecule type" value="Genomic_DNA"/>
</dbReference>
<dbReference type="RefSeq" id="WP_160844862.1">
    <property type="nucleotide sequence ID" value="NZ_WVHT01000005.1"/>
</dbReference>
<dbReference type="InterPro" id="IPR034660">
    <property type="entry name" value="DinB/YfiT-like"/>
</dbReference>